<evidence type="ECO:0000259" key="4">
    <source>
        <dbReference type="Pfam" id="PF02816"/>
    </source>
</evidence>
<protein>
    <recommendedName>
        <fullName evidence="4">Alpha-type protein kinase domain-containing protein</fullName>
    </recommendedName>
</protein>
<dbReference type="EMBL" id="CDMZ01000049">
    <property type="protein sequence ID" value="CEM05413.1"/>
    <property type="molecule type" value="Genomic_DNA"/>
</dbReference>
<sequence>MAEPIKLKVQVLKLVLPDPTVPTVVTQSLGVKEFTFVKELGEGGMRRAYIYKDADKEIIVKEFKDSKRNTYDQQLKESAGSMFADWYAREFNLRLEKTKYEKRKRVRFVKPMLGRILNGLVLACRQVDFLHAFALQAN</sequence>
<keyword evidence="2" id="KW-0808">Transferase</keyword>
<evidence type="ECO:0000256" key="2">
    <source>
        <dbReference type="ARBA" id="ARBA00022679"/>
    </source>
</evidence>
<feature type="domain" description="Alpha-type protein kinase" evidence="4">
    <location>
        <begin position="41"/>
        <end position="113"/>
    </location>
</feature>
<dbReference type="AlphaFoldDB" id="A0A0G4F1Q2"/>
<evidence type="ECO:0000313" key="5">
    <source>
        <dbReference type="EMBL" id="CEM05413.1"/>
    </source>
</evidence>
<keyword evidence="3" id="KW-0418">Kinase</keyword>
<keyword evidence="1" id="KW-0723">Serine/threonine-protein kinase</keyword>
<dbReference type="InterPro" id="IPR004166">
    <property type="entry name" value="a-kinase_dom"/>
</dbReference>
<evidence type="ECO:0000256" key="3">
    <source>
        <dbReference type="ARBA" id="ARBA00022777"/>
    </source>
</evidence>
<proteinExistence type="predicted"/>
<dbReference type="GO" id="GO:0005524">
    <property type="term" value="F:ATP binding"/>
    <property type="evidence" value="ECO:0007669"/>
    <property type="project" value="InterPro"/>
</dbReference>
<gene>
    <name evidence="5" type="ORF">Cvel_14607</name>
</gene>
<organism evidence="5">
    <name type="scientific">Chromera velia CCMP2878</name>
    <dbReference type="NCBI Taxonomy" id="1169474"/>
    <lineage>
        <taxon>Eukaryota</taxon>
        <taxon>Sar</taxon>
        <taxon>Alveolata</taxon>
        <taxon>Colpodellida</taxon>
        <taxon>Chromeraceae</taxon>
        <taxon>Chromera</taxon>
    </lineage>
</organism>
<dbReference type="VEuPathDB" id="CryptoDB:Cvel_14607"/>
<name>A0A0G4F1Q2_9ALVE</name>
<accession>A0A0G4F1Q2</accession>
<reference evidence="5" key="1">
    <citation type="submission" date="2014-11" db="EMBL/GenBank/DDBJ databases">
        <authorList>
            <person name="Otto D Thomas"/>
            <person name="Naeem Raeece"/>
        </authorList>
    </citation>
    <scope>NUCLEOTIDE SEQUENCE</scope>
</reference>
<evidence type="ECO:0000256" key="1">
    <source>
        <dbReference type="ARBA" id="ARBA00022527"/>
    </source>
</evidence>
<dbReference type="Pfam" id="PF02816">
    <property type="entry name" value="Alpha_kinase"/>
    <property type="match status" value="1"/>
</dbReference>
<dbReference type="GO" id="GO:0004674">
    <property type="term" value="F:protein serine/threonine kinase activity"/>
    <property type="evidence" value="ECO:0007669"/>
    <property type="project" value="UniProtKB-KW"/>
</dbReference>